<dbReference type="SUPFAM" id="SSF54695">
    <property type="entry name" value="POZ domain"/>
    <property type="match status" value="1"/>
</dbReference>
<dbReference type="SMART" id="SM00225">
    <property type="entry name" value="BTB"/>
    <property type="match status" value="1"/>
</dbReference>
<comment type="caution">
    <text evidence="2">The sequence shown here is derived from an EMBL/GenBank/DDBJ whole genome shotgun (WGS) entry which is preliminary data.</text>
</comment>
<dbReference type="CDD" id="cd01165">
    <property type="entry name" value="BTB_POZ"/>
    <property type="match status" value="1"/>
</dbReference>
<keyword evidence="3" id="KW-1185">Reference proteome</keyword>
<dbReference type="OrthoDB" id="6359816at2759"/>
<gene>
    <name evidence="2" type="primary">Cnig_chr_X.g22829</name>
    <name evidence="2" type="ORF">B9Z55_022829</name>
</gene>
<proteinExistence type="predicted"/>
<dbReference type="AlphaFoldDB" id="A0A2G5SMG1"/>
<evidence type="ECO:0000313" key="3">
    <source>
        <dbReference type="Proteomes" id="UP000230233"/>
    </source>
</evidence>
<dbReference type="Gene3D" id="3.30.710.10">
    <property type="entry name" value="Potassium Channel Kv1.1, Chain A"/>
    <property type="match status" value="1"/>
</dbReference>
<evidence type="ECO:0000313" key="2">
    <source>
        <dbReference type="EMBL" id="PIC16109.1"/>
    </source>
</evidence>
<dbReference type="PROSITE" id="PS50097">
    <property type="entry name" value="BTB"/>
    <property type="match status" value="1"/>
</dbReference>
<dbReference type="Proteomes" id="UP000230233">
    <property type="component" value="Chromosome X"/>
</dbReference>
<dbReference type="InterPro" id="IPR011333">
    <property type="entry name" value="SKP1/BTB/POZ_sf"/>
</dbReference>
<organism evidence="2 3">
    <name type="scientific">Caenorhabditis nigoni</name>
    <dbReference type="NCBI Taxonomy" id="1611254"/>
    <lineage>
        <taxon>Eukaryota</taxon>
        <taxon>Metazoa</taxon>
        <taxon>Ecdysozoa</taxon>
        <taxon>Nematoda</taxon>
        <taxon>Chromadorea</taxon>
        <taxon>Rhabditida</taxon>
        <taxon>Rhabditina</taxon>
        <taxon>Rhabditomorpha</taxon>
        <taxon>Rhabditoidea</taxon>
        <taxon>Rhabditidae</taxon>
        <taxon>Peloderinae</taxon>
        <taxon>Caenorhabditis</taxon>
    </lineage>
</organism>
<dbReference type="InterPro" id="IPR052664">
    <property type="entry name" value="BTB-MATH_domain_protein"/>
</dbReference>
<dbReference type="Pfam" id="PF00651">
    <property type="entry name" value="BTB"/>
    <property type="match status" value="1"/>
</dbReference>
<evidence type="ECO:0000259" key="1">
    <source>
        <dbReference type="PROSITE" id="PS50097"/>
    </source>
</evidence>
<accession>A0A2G5SMG1</accession>
<dbReference type="PANTHER" id="PTHR22743:SF165">
    <property type="entry name" value="BTB AND MATH DOMAIN CONTAINING-RELATED"/>
    <property type="match status" value="1"/>
</dbReference>
<protein>
    <recommendedName>
        <fullName evidence="1">BTB domain-containing protein</fullName>
    </recommendedName>
</protein>
<dbReference type="EMBL" id="PDUG01000006">
    <property type="protein sequence ID" value="PIC16109.1"/>
    <property type="molecule type" value="Genomic_DNA"/>
</dbReference>
<reference evidence="3" key="1">
    <citation type="submission" date="2017-10" db="EMBL/GenBank/DDBJ databases">
        <title>Rapid genome shrinkage in a self-fertile nematode reveals novel sperm competition proteins.</title>
        <authorList>
            <person name="Yin D."/>
            <person name="Schwarz E.M."/>
            <person name="Thomas C.G."/>
            <person name="Felde R.L."/>
            <person name="Korf I.F."/>
            <person name="Cutter A.D."/>
            <person name="Schartner C.M."/>
            <person name="Ralston E.J."/>
            <person name="Meyer B.J."/>
            <person name="Haag E.S."/>
        </authorList>
    </citation>
    <scope>NUCLEOTIDE SEQUENCE [LARGE SCALE GENOMIC DNA]</scope>
    <source>
        <strain evidence="3">JU1422</strain>
    </source>
</reference>
<feature type="domain" description="BTB" evidence="1">
    <location>
        <begin position="328"/>
        <end position="395"/>
    </location>
</feature>
<dbReference type="InterPro" id="IPR000210">
    <property type="entry name" value="BTB/POZ_dom"/>
</dbReference>
<name>A0A2G5SMG1_9PELO</name>
<dbReference type="PANTHER" id="PTHR22743">
    <property type="entry name" value="MEPRIN/TRAF-LIKE MATH FAMILY-C.ELEGANS"/>
    <property type="match status" value="1"/>
</dbReference>
<sequence>MSEEESFEELFEKFKADVKESNSKHEETMKQMFEEKGKKISEMIETAEKRNSFEFLEHVSFFPSYFTKFSAVGLRYHLFFKKFENAMKTIQSFVNIVHVQSVAVENEDDLSKKQCLEVTRVTSFWIWRQLELCEEEFIRTAHYVDACYPKEGKKAMKEMMEQHEKEMANTKPSNIMEIEQEKGLEKVFRLKTTIEGGLTNCYAKLVSKDVYHFGIPWKCQIRRTKEDQLNVTVKWGPKFSSLNAEDEIEIKYELKTGNGFTKQGEHFFVKERNKSAKFQIATLPLSEAVMVDNPGLLKLSINALVTFKRSVEENDVFFQFGATKRKFSDFLLLVGGQKFYVLKKYLAMQSSYFQKLFNVASQKPEITQIVLHGVEAKDFQLFLDVLQGKYYEIVHYGTVEIILLMNSVYNGKHVAERCEEFLMKANLMTMEKKIALASRYNLKNVLINCLSEITNADQIQELLNNEDLDMSTRQALLEKASSF</sequence>